<dbReference type="AlphaFoldDB" id="A0AAV1MT10"/>
<dbReference type="EMBL" id="CAWUFR010000002">
    <property type="protein sequence ID" value="CAK6949938.1"/>
    <property type="molecule type" value="Genomic_DNA"/>
</dbReference>
<proteinExistence type="predicted"/>
<name>A0AAV1MT10_SCOSC</name>
<evidence type="ECO:0000313" key="2">
    <source>
        <dbReference type="Proteomes" id="UP001314229"/>
    </source>
</evidence>
<reference evidence="1 2" key="1">
    <citation type="submission" date="2024-01" db="EMBL/GenBank/DDBJ databases">
        <authorList>
            <person name="Alioto T."/>
            <person name="Alioto T."/>
            <person name="Gomez Garrido J."/>
        </authorList>
    </citation>
    <scope>NUCLEOTIDE SEQUENCE [LARGE SCALE GENOMIC DNA]</scope>
</reference>
<sequence>MDGLLKGDSEPGQQRVTELQWKHNGDSPSPNASHLPSLGFLSRCRPCQATTRARLVQQSRNKTTLINANWGEKQQTAYTFKFYTELVRANSSSNVLGKTLTLTNPILFLTKKKPRPIPNLFIHCQQYRACRWSEAPAASWFTAGDREAFR</sequence>
<accession>A0AAV1MT10</accession>
<gene>
    <name evidence="1" type="ORF">FSCOSCO3_A002438</name>
</gene>
<comment type="caution">
    <text evidence="1">The sequence shown here is derived from an EMBL/GenBank/DDBJ whole genome shotgun (WGS) entry which is preliminary data.</text>
</comment>
<keyword evidence="2" id="KW-1185">Reference proteome</keyword>
<organism evidence="1 2">
    <name type="scientific">Scomber scombrus</name>
    <name type="common">Atlantic mackerel</name>
    <name type="synonym">Scomber vernalis</name>
    <dbReference type="NCBI Taxonomy" id="13677"/>
    <lineage>
        <taxon>Eukaryota</taxon>
        <taxon>Metazoa</taxon>
        <taxon>Chordata</taxon>
        <taxon>Craniata</taxon>
        <taxon>Vertebrata</taxon>
        <taxon>Euteleostomi</taxon>
        <taxon>Actinopterygii</taxon>
        <taxon>Neopterygii</taxon>
        <taxon>Teleostei</taxon>
        <taxon>Neoteleostei</taxon>
        <taxon>Acanthomorphata</taxon>
        <taxon>Pelagiaria</taxon>
        <taxon>Scombriformes</taxon>
        <taxon>Scombridae</taxon>
        <taxon>Scomber</taxon>
    </lineage>
</organism>
<dbReference type="Proteomes" id="UP001314229">
    <property type="component" value="Unassembled WGS sequence"/>
</dbReference>
<protein>
    <submittedName>
        <fullName evidence="1">Uncharacterized protein</fullName>
    </submittedName>
</protein>
<evidence type="ECO:0000313" key="1">
    <source>
        <dbReference type="EMBL" id="CAK6949938.1"/>
    </source>
</evidence>